<dbReference type="PANTHER" id="PTHR33064:SF37">
    <property type="entry name" value="RIBONUCLEASE H"/>
    <property type="match status" value="1"/>
</dbReference>
<organism evidence="2 3">
    <name type="scientific">Cajanus cajan</name>
    <name type="common">Pigeon pea</name>
    <name type="synonym">Cajanus indicus</name>
    <dbReference type="NCBI Taxonomy" id="3821"/>
    <lineage>
        <taxon>Eukaryota</taxon>
        <taxon>Viridiplantae</taxon>
        <taxon>Streptophyta</taxon>
        <taxon>Embryophyta</taxon>
        <taxon>Tracheophyta</taxon>
        <taxon>Spermatophyta</taxon>
        <taxon>Magnoliopsida</taxon>
        <taxon>eudicotyledons</taxon>
        <taxon>Gunneridae</taxon>
        <taxon>Pentapetalae</taxon>
        <taxon>rosids</taxon>
        <taxon>fabids</taxon>
        <taxon>Fabales</taxon>
        <taxon>Fabaceae</taxon>
        <taxon>Papilionoideae</taxon>
        <taxon>50 kb inversion clade</taxon>
        <taxon>NPAAA clade</taxon>
        <taxon>indigoferoid/millettioid clade</taxon>
        <taxon>Phaseoleae</taxon>
        <taxon>Cajanus</taxon>
    </lineage>
</organism>
<sequence length="146" mass="16952">MPQGLKNAPSEIQNIVNDIFKKNFFQTKTIFLGYKIFQGTITPIQRSLEFANKFPNEIKDKNQLQRFLRCVNYVADFIPNVRIITPWNNEMSQVVIKIKQIVKKLPCLGIPNPQASLMVEIDVSELRYGGILRQKLSSKEQVVRYH</sequence>
<dbReference type="EMBL" id="KQ483737">
    <property type="protein sequence ID" value="KYP42059.1"/>
    <property type="molecule type" value="Genomic_DNA"/>
</dbReference>
<proteinExistence type="predicted"/>
<feature type="domain" description="Reverse transcriptase/retrotransposon-derived protein RNase H-like" evidence="1">
    <location>
        <begin position="87"/>
        <end position="145"/>
    </location>
</feature>
<dbReference type="InterPro" id="IPR041577">
    <property type="entry name" value="RT_RNaseH_2"/>
</dbReference>
<accession>A0A151RHL7</accession>
<protein>
    <submittedName>
        <fullName evidence="2">Enzymatic polyprotein</fullName>
    </submittedName>
</protein>
<name>A0A151RHL7_CAJCA</name>
<gene>
    <name evidence="2" type="ORF">KK1_036538</name>
</gene>
<reference evidence="2" key="1">
    <citation type="journal article" date="2012" name="Nat. Biotechnol.">
        <title>Draft genome sequence of pigeonpea (Cajanus cajan), an orphan legume crop of resource-poor farmers.</title>
        <authorList>
            <person name="Varshney R.K."/>
            <person name="Chen W."/>
            <person name="Li Y."/>
            <person name="Bharti A.K."/>
            <person name="Saxena R.K."/>
            <person name="Schlueter J.A."/>
            <person name="Donoghue M.T."/>
            <person name="Azam S."/>
            <person name="Fan G."/>
            <person name="Whaley A.M."/>
            <person name="Farmer A.D."/>
            <person name="Sheridan J."/>
            <person name="Iwata A."/>
            <person name="Tuteja R."/>
            <person name="Penmetsa R.V."/>
            <person name="Wu W."/>
            <person name="Upadhyaya H.D."/>
            <person name="Yang S.P."/>
            <person name="Shah T."/>
            <person name="Saxena K.B."/>
            <person name="Michael T."/>
            <person name="McCombie W.R."/>
            <person name="Yang B."/>
            <person name="Zhang G."/>
            <person name="Yang H."/>
            <person name="Wang J."/>
            <person name="Spillane C."/>
            <person name="Cook D.R."/>
            <person name="May G.D."/>
            <person name="Xu X."/>
            <person name="Jackson S.A."/>
        </authorList>
    </citation>
    <scope>NUCLEOTIDE SEQUENCE [LARGE SCALE GENOMIC DNA]</scope>
</reference>
<keyword evidence="3" id="KW-1185">Reference proteome</keyword>
<evidence type="ECO:0000313" key="2">
    <source>
        <dbReference type="EMBL" id="KYP42059.1"/>
    </source>
</evidence>
<dbReference type="SUPFAM" id="SSF56672">
    <property type="entry name" value="DNA/RNA polymerases"/>
    <property type="match status" value="1"/>
</dbReference>
<dbReference type="Pfam" id="PF17919">
    <property type="entry name" value="RT_RNaseH_2"/>
    <property type="match status" value="1"/>
</dbReference>
<dbReference type="InterPro" id="IPR043502">
    <property type="entry name" value="DNA/RNA_pol_sf"/>
</dbReference>
<dbReference type="PANTHER" id="PTHR33064">
    <property type="entry name" value="POL PROTEIN"/>
    <property type="match status" value="1"/>
</dbReference>
<dbReference type="Proteomes" id="UP000075243">
    <property type="component" value="Unassembled WGS sequence"/>
</dbReference>
<evidence type="ECO:0000313" key="3">
    <source>
        <dbReference type="Proteomes" id="UP000075243"/>
    </source>
</evidence>
<evidence type="ECO:0000259" key="1">
    <source>
        <dbReference type="Pfam" id="PF17919"/>
    </source>
</evidence>
<dbReference type="InterPro" id="IPR051320">
    <property type="entry name" value="Viral_Replic_Matur_Polypro"/>
</dbReference>
<dbReference type="AlphaFoldDB" id="A0A151RHL7"/>
<dbReference type="Gramene" id="C.cajan_36911.t">
    <property type="protein sequence ID" value="C.cajan_36911.t"/>
    <property type="gene ID" value="C.cajan_36911"/>
</dbReference>